<organism evidence="3 4">
    <name type="scientific">Paraburkholderia pallida</name>
    <dbReference type="NCBI Taxonomy" id="2547399"/>
    <lineage>
        <taxon>Bacteria</taxon>
        <taxon>Pseudomonadati</taxon>
        <taxon>Pseudomonadota</taxon>
        <taxon>Betaproteobacteria</taxon>
        <taxon>Burkholderiales</taxon>
        <taxon>Burkholderiaceae</taxon>
        <taxon>Paraburkholderia</taxon>
    </lineage>
</organism>
<feature type="transmembrane region" description="Helical" evidence="1">
    <location>
        <begin position="62"/>
        <end position="81"/>
    </location>
</feature>
<sequence>MEMKTKGMMREAAGEAQELAGDLLGDADMHLYGRAKALCGKSQRLAADATMTARDTVAENPLSMLGVAVGVGFLVGALWAARRE</sequence>
<dbReference type="SUPFAM" id="SSF69047">
    <property type="entry name" value="Hypothetical protein YjbJ"/>
    <property type="match status" value="1"/>
</dbReference>
<dbReference type="Pfam" id="PF19029">
    <property type="entry name" value="DUF883_C"/>
    <property type="match status" value="1"/>
</dbReference>
<name>A0A4V1B0K3_9BURK</name>
<dbReference type="InterPro" id="IPR043605">
    <property type="entry name" value="DUF883_C"/>
</dbReference>
<reference evidence="3 4" key="1">
    <citation type="submission" date="2019-03" db="EMBL/GenBank/DDBJ databases">
        <title>Paraburkholderia sp. 7MH5, isolated from subtropical forest soil.</title>
        <authorList>
            <person name="Gao Z.-H."/>
            <person name="Qiu L.-H."/>
        </authorList>
    </citation>
    <scope>NUCLEOTIDE SEQUENCE [LARGE SCALE GENOMIC DNA]</scope>
    <source>
        <strain evidence="3 4">7MH5</strain>
    </source>
</reference>
<feature type="domain" description="DUF883" evidence="2">
    <location>
        <begin position="53"/>
        <end position="82"/>
    </location>
</feature>
<accession>A0A4V1B0K3</accession>
<evidence type="ECO:0000313" key="4">
    <source>
        <dbReference type="Proteomes" id="UP000295727"/>
    </source>
</evidence>
<proteinExistence type="predicted"/>
<dbReference type="OrthoDB" id="8637255at2"/>
<dbReference type="KEGG" id="ppai:E1956_38515"/>
<keyword evidence="1" id="KW-0472">Membrane</keyword>
<keyword evidence="1" id="KW-1133">Transmembrane helix</keyword>
<dbReference type="AlphaFoldDB" id="A0A4V1B0K3"/>
<gene>
    <name evidence="3" type="ORF">E1956_38515</name>
</gene>
<evidence type="ECO:0000259" key="2">
    <source>
        <dbReference type="Pfam" id="PF19029"/>
    </source>
</evidence>
<dbReference type="Proteomes" id="UP000295727">
    <property type="component" value="Chromosome 4"/>
</dbReference>
<evidence type="ECO:0000313" key="3">
    <source>
        <dbReference type="EMBL" id="QBR03073.1"/>
    </source>
</evidence>
<protein>
    <submittedName>
        <fullName evidence="3">CsbD family protein</fullName>
    </submittedName>
</protein>
<dbReference type="InterPro" id="IPR036629">
    <property type="entry name" value="YjbJ_sf"/>
</dbReference>
<dbReference type="RefSeq" id="WP_134758579.1">
    <property type="nucleotide sequence ID" value="NZ_CP038151.1"/>
</dbReference>
<dbReference type="EMBL" id="CP038151">
    <property type="protein sequence ID" value="QBR03073.1"/>
    <property type="molecule type" value="Genomic_DNA"/>
</dbReference>
<keyword evidence="1" id="KW-0812">Transmembrane</keyword>
<evidence type="ECO:0000256" key="1">
    <source>
        <dbReference type="SAM" id="Phobius"/>
    </source>
</evidence>
<keyword evidence="4" id="KW-1185">Reference proteome</keyword>